<name>A0A1G5BXE0_9BACT</name>
<dbReference type="PANTHER" id="PTHR35866">
    <property type="entry name" value="PUTATIVE-RELATED"/>
    <property type="match status" value="1"/>
</dbReference>
<evidence type="ECO:0008006" key="4">
    <source>
        <dbReference type="Google" id="ProtNLM"/>
    </source>
</evidence>
<evidence type="ECO:0000256" key="1">
    <source>
        <dbReference type="SAM" id="MobiDB-lite"/>
    </source>
</evidence>
<accession>A0A1G5BXE0</accession>
<feature type="region of interest" description="Disordered" evidence="1">
    <location>
        <begin position="133"/>
        <end position="152"/>
    </location>
</feature>
<dbReference type="STRING" id="419481.SAMN05216233_102251"/>
<reference evidence="2 3" key="1">
    <citation type="submission" date="2016-10" db="EMBL/GenBank/DDBJ databases">
        <authorList>
            <person name="de Groot N.N."/>
        </authorList>
    </citation>
    <scope>NUCLEOTIDE SEQUENCE [LARGE SCALE GENOMIC DNA]</scope>
    <source>
        <strain evidence="2 3">AA1</strain>
    </source>
</reference>
<evidence type="ECO:0000313" key="3">
    <source>
        <dbReference type="Proteomes" id="UP000198870"/>
    </source>
</evidence>
<sequence length="152" mass="16926">MIHSSTTSDDIFECTQCGECCTGFGGTYMTEEDVDRIADFIGMSPERFVETRCQIVDGMPVIAAGEDGRCVFFKDNCTIHEVKPRMCRAWPFIDAVVRVPSNWDLMANACPGIRTGFPHDVIRRIVGQEQSKLNEARHEAGSISPHLRGQKA</sequence>
<proteinExistence type="predicted"/>
<protein>
    <recommendedName>
        <fullName evidence="4">Zinc-or iron-chelating domain-containing protein</fullName>
    </recommendedName>
</protein>
<dbReference type="PANTHER" id="PTHR35866:SF1">
    <property type="entry name" value="YKGJ FAMILY CYSTEINE CLUSTER PROTEIN"/>
    <property type="match status" value="1"/>
</dbReference>
<dbReference type="Proteomes" id="UP000198870">
    <property type="component" value="Unassembled WGS sequence"/>
</dbReference>
<dbReference type="EMBL" id="FMUX01000002">
    <property type="protein sequence ID" value="SCX94872.1"/>
    <property type="molecule type" value="Genomic_DNA"/>
</dbReference>
<dbReference type="AlphaFoldDB" id="A0A1G5BXE0"/>
<evidence type="ECO:0000313" key="2">
    <source>
        <dbReference type="EMBL" id="SCX94872.1"/>
    </source>
</evidence>
<gene>
    <name evidence="2" type="ORF">SAMN05216233_102251</name>
</gene>
<dbReference type="RefSeq" id="WP_092208657.1">
    <property type="nucleotide sequence ID" value="NZ_FMUX01000002.1"/>
</dbReference>
<dbReference type="Pfam" id="PF03692">
    <property type="entry name" value="CxxCxxCC"/>
    <property type="match status" value="1"/>
</dbReference>
<dbReference type="InterPro" id="IPR005358">
    <property type="entry name" value="Puta_zinc/iron-chelating_dom"/>
</dbReference>
<dbReference type="OrthoDB" id="9810361at2"/>
<organism evidence="2 3">
    <name type="scientific">Desulfoluna spongiiphila</name>
    <dbReference type="NCBI Taxonomy" id="419481"/>
    <lineage>
        <taxon>Bacteria</taxon>
        <taxon>Pseudomonadati</taxon>
        <taxon>Thermodesulfobacteriota</taxon>
        <taxon>Desulfobacteria</taxon>
        <taxon>Desulfobacterales</taxon>
        <taxon>Desulfolunaceae</taxon>
        <taxon>Desulfoluna</taxon>
    </lineage>
</organism>
<keyword evidence="3" id="KW-1185">Reference proteome</keyword>